<reference evidence="3" key="1">
    <citation type="submission" date="2014-02" db="EMBL/GenBank/DDBJ databases">
        <authorList>
            <person name="Gan H."/>
        </authorList>
    </citation>
    <scope>NUCLEOTIDE SEQUENCE [LARGE SCALE GENOMIC DNA]</scope>
    <source>
        <strain evidence="3">S1</strain>
    </source>
</reference>
<dbReference type="Proteomes" id="UP000028878">
    <property type="component" value="Unassembled WGS sequence"/>
</dbReference>
<proteinExistence type="predicted"/>
<evidence type="ECO:0000259" key="1">
    <source>
        <dbReference type="Pfam" id="PF12697"/>
    </source>
</evidence>
<evidence type="ECO:0000313" key="3">
    <source>
        <dbReference type="Proteomes" id="UP000028878"/>
    </source>
</evidence>
<sequence>MTEPQLQHIVVGGAAAREGGPRCMAWWDWRSTQGRDDHVVVCVHGLSRQGRDFDTLARALQPHCRVVAVDVAGRGHSDWLADPMAYQVPTYVADLTALLLHLRAERPGVRIDWVGTSMGGLIGMGVAAQPPLAPTRLVLNDVGPVVQWEALMRIGTYLGLDPVFDSEEAADEYLASISKGFGPHTPEQWRALSRPMLRQRDGRFHLHYDPAIAVPFKAMTQSVEMQALQAAVRAGEAALWDLYDAIAAPTLVLRGEDSDLLSMDTVKAMQQRGPRPRCVSFAGVGHAPTLVADDQVRTVLDFLLSP</sequence>
<reference evidence="3" key="2">
    <citation type="submission" date="2014-11" db="EMBL/GenBank/DDBJ databases">
        <title>Draft genome sequence of Hydrogenophaga intermedia S1.</title>
        <authorList>
            <person name="Gan H.M."/>
            <person name="Chew T.H."/>
            <person name="Stolz A."/>
        </authorList>
    </citation>
    <scope>NUCLEOTIDE SEQUENCE [LARGE SCALE GENOMIC DNA]</scope>
    <source>
        <strain evidence="3">S1</strain>
    </source>
</reference>
<protein>
    <submittedName>
        <fullName evidence="2">Alpha/beta hydrolase fold protein</fullName>
    </submittedName>
</protein>
<keyword evidence="2" id="KW-0378">Hydrolase</keyword>
<dbReference type="SUPFAM" id="SSF53474">
    <property type="entry name" value="alpha/beta-Hydrolases"/>
    <property type="match status" value="1"/>
</dbReference>
<dbReference type="PANTHER" id="PTHR43194:SF2">
    <property type="entry name" value="PEROXISOMAL MEMBRANE PROTEIN LPX1"/>
    <property type="match status" value="1"/>
</dbReference>
<dbReference type="GO" id="GO:0016787">
    <property type="term" value="F:hydrolase activity"/>
    <property type="evidence" value="ECO:0007669"/>
    <property type="project" value="UniProtKB-KW"/>
</dbReference>
<dbReference type="RefSeq" id="WP_009517541.1">
    <property type="nucleotide sequence ID" value="NZ_CCAE010000004.1"/>
</dbReference>
<gene>
    <name evidence="2" type="ORF">BN948_00879</name>
</gene>
<accession>A0A1L1PKB0</accession>
<dbReference type="Gene3D" id="3.40.50.1820">
    <property type="entry name" value="alpha/beta hydrolase"/>
    <property type="match status" value="1"/>
</dbReference>
<name>A0A1L1PKB0_HYDIT</name>
<keyword evidence="3" id="KW-1185">Reference proteome</keyword>
<evidence type="ECO:0000313" key="2">
    <source>
        <dbReference type="EMBL" id="CDN86476.1"/>
    </source>
</evidence>
<dbReference type="InterPro" id="IPR000073">
    <property type="entry name" value="AB_hydrolase_1"/>
</dbReference>
<dbReference type="Pfam" id="PF12697">
    <property type="entry name" value="Abhydrolase_6"/>
    <property type="match status" value="1"/>
</dbReference>
<dbReference type="PANTHER" id="PTHR43194">
    <property type="entry name" value="HYDROLASE ALPHA/BETA FOLD FAMILY"/>
    <property type="match status" value="1"/>
</dbReference>
<organism evidence="2 3">
    <name type="scientific">Hydrogenophaga intermedia</name>
    <dbReference type="NCBI Taxonomy" id="65786"/>
    <lineage>
        <taxon>Bacteria</taxon>
        <taxon>Pseudomonadati</taxon>
        <taxon>Pseudomonadota</taxon>
        <taxon>Betaproteobacteria</taxon>
        <taxon>Burkholderiales</taxon>
        <taxon>Comamonadaceae</taxon>
        <taxon>Hydrogenophaga</taxon>
    </lineage>
</organism>
<dbReference type="EMBL" id="CCAE010000004">
    <property type="protein sequence ID" value="CDN86476.1"/>
    <property type="molecule type" value="Genomic_DNA"/>
</dbReference>
<dbReference type="InterPro" id="IPR029058">
    <property type="entry name" value="AB_hydrolase_fold"/>
</dbReference>
<feature type="domain" description="AB hydrolase-1" evidence="1">
    <location>
        <begin position="40"/>
        <end position="295"/>
    </location>
</feature>
<dbReference type="AlphaFoldDB" id="A0A1L1PKB0"/>
<dbReference type="InterPro" id="IPR050228">
    <property type="entry name" value="Carboxylesterase_BioH"/>
</dbReference>